<dbReference type="SMART" id="SM00903">
    <property type="entry name" value="Flavin_Reduct"/>
    <property type="match status" value="1"/>
</dbReference>
<keyword evidence="4" id="KW-1185">Reference proteome</keyword>
<dbReference type="InterPro" id="IPR050268">
    <property type="entry name" value="NADH-dep_flavin_reductase"/>
</dbReference>
<dbReference type="InterPro" id="IPR002563">
    <property type="entry name" value="Flavin_Rdtase-like_dom"/>
</dbReference>
<evidence type="ECO:0000259" key="2">
    <source>
        <dbReference type="SMART" id="SM00903"/>
    </source>
</evidence>
<evidence type="ECO:0000313" key="3">
    <source>
        <dbReference type="EMBL" id="NYS24298.1"/>
    </source>
</evidence>
<dbReference type="GO" id="GO:0010181">
    <property type="term" value="F:FMN binding"/>
    <property type="evidence" value="ECO:0007669"/>
    <property type="project" value="InterPro"/>
</dbReference>
<dbReference type="GO" id="GO:0042602">
    <property type="term" value="F:riboflavin reductase (NADPH) activity"/>
    <property type="evidence" value="ECO:0007669"/>
    <property type="project" value="TreeGrafter"/>
</dbReference>
<name>A0A7Z0HXW5_9RHOB</name>
<dbReference type="Proteomes" id="UP000529417">
    <property type="component" value="Unassembled WGS sequence"/>
</dbReference>
<dbReference type="SUPFAM" id="SSF50475">
    <property type="entry name" value="FMN-binding split barrel"/>
    <property type="match status" value="1"/>
</dbReference>
<dbReference type="PANTHER" id="PTHR30466:SF1">
    <property type="entry name" value="FMN REDUCTASE (NADH) RUTF"/>
    <property type="match status" value="1"/>
</dbReference>
<keyword evidence="1" id="KW-0560">Oxidoreductase</keyword>
<feature type="domain" description="Flavin reductase like" evidence="2">
    <location>
        <begin position="24"/>
        <end position="165"/>
    </location>
</feature>
<dbReference type="PANTHER" id="PTHR30466">
    <property type="entry name" value="FLAVIN REDUCTASE"/>
    <property type="match status" value="1"/>
</dbReference>
<reference evidence="3 4" key="1">
    <citation type="journal article" date="2000" name="Arch. Microbiol.">
        <title>Rhodobaca bogoriensis gen. nov. and sp. nov., an alkaliphilic purple nonsulfur bacterium from African Rift Valley soda lakes.</title>
        <authorList>
            <person name="Milford A.D."/>
            <person name="Achenbach L.A."/>
            <person name="Jung D.O."/>
            <person name="Madigan M.T."/>
        </authorList>
    </citation>
    <scope>NUCLEOTIDE SEQUENCE [LARGE SCALE GENOMIC DNA]</scope>
    <source>
        <strain evidence="3 4">2376</strain>
    </source>
</reference>
<sequence>MPPASPDLGAAAPNTSPRALRQALGRFATGVTVVTTLARVGPVGMTANSFASLSLDPPLVLWSPARASARFQHFVAAQSYCIHVLAEDQQDLASHFARNGFDFALPNLGQGLNGTPLLPGCLARFECRRTALHEGGDHMIMVGEILRSQWQEGRPLVFYGGRYGCYRA</sequence>
<dbReference type="RefSeq" id="WP_179905003.1">
    <property type="nucleotide sequence ID" value="NZ_JACBXS010000007.1"/>
</dbReference>
<gene>
    <name evidence="3" type="ORF">HUK65_04765</name>
</gene>
<dbReference type="EMBL" id="JACBXS010000007">
    <property type="protein sequence ID" value="NYS24298.1"/>
    <property type="molecule type" value="Genomic_DNA"/>
</dbReference>
<dbReference type="Gene3D" id="2.30.110.10">
    <property type="entry name" value="Electron Transport, Fmn-binding Protein, Chain A"/>
    <property type="match status" value="1"/>
</dbReference>
<organism evidence="3 4">
    <name type="scientific">Rhabdonatronobacter sediminivivens</name>
    <dbReference type="NCBI Taxonomy" id="2743469"/>
    <lineage>
        <taxon>Bacteria</taxon>
        <taxon>Pseudomonadati</taxon>
        <taxon>Pseudomonadota</taxon>
        <taxon>Alphaproteobacteria</taxon>
        <taxon>Rhodobacterales</taxon>
        <taxon>Paracoccaceae</taxon>
        <taxon>Rhabdonatronobacter</taxon>
    </lineage>
</organism>
<evidence type="ECO:0000313" key="4">
    <source>
        <dbReference type="Proteomes" id="UP000529417"/>
    </source>
</evidence>
<comment type="caution">
    <text evidence="3">The sequence shown here is derived from an EMBL/GenBank/DDBJ whole genome shotgun (WGS) entry which is preliminary data.</text>
</comment>
<evidence type="ECO:0000256" key="1">
    <source>
        <dbReference type="ARBA" id="ARBA00023002"/>
    </source>
</evidence>
<proteinExistence type="predicted"/>
<protein>
    <submittedName>
        <fullName evidence="3">Flavin reductase family protein</fullName>
    </submittedName>
</protein>
<dbReference type="Pfam" id="PF01613">
    <property type="entry name" value="Flavin_Reduct"/>
    <property type="match status" value="1"/>
</dbReference>
<accession>A0A7Z0HXW5</accession>
<dbReference type="InterPro" id="IPR012349">
    <property type="entry name" value="Split_barrel_FMN-bd"/>
</dbReference>
<dbReference type="AlphaFoldDB" id="A0A7Z0HXW5"/>